<organism evidence="1 2">
    <name type="scientific">Phocaeicola sartorii</name>
    <dbReference type="NCBI Taxonomy" id="671267"/>
    <lineage>
        <taxon>Bacteria</taxon>
        <taxon>Pseudomonadati</taxon>
        <taxon>Bacteroidota</taxon>
        <taxon>Bacteroidia</taxon>
        <taxon>Bacteroidales</taxon>
        <taxon>Bacteroidaceae</taxon>
        <taxon>Phocaeicola</taxon>
    </lineage>
</organism>
<protein>
    <submittedName>
        <fullName evidence="1">Uncharacterized protein</fullName>
    </submittedName>
</protein>
<dbReference type="RefSeq" id="WP_135951185.1">
    <property type="nucleotide sequence ID" value="NZ_SRYJ01000015.1"/>
</dbReference>
<name>A0A4S2FP56_9BACT</name>
<reference evidence="1 2" key="1">
    <citation type="submission" date="2019-04" db="EMBL/GenBank/DDBJ databases">
        <title>Microbes associate with the intestines of laboratory mice.</title>
        <authorList>
            <person name="Navarre W."/>
            <person name="Wong E."/>
            <person name="Huang K."/>
            <person name="Tropini C."/>
            <person name="Ng K."/>
            <person name="Yu B."/>
        </authorList>
    </citation>
    <scope>NUCLEOTIDE SEQUENCE [LARGE SCALE GENOMIC DNA]</scope>
    <source>
        <strain evidence="1 2">NM22_B1</strain>
    </source>
</reference>
<dbReference type="AlphaFoldDB" id="A0A4S2FP56"/>
<dbReference type="EMBL" id="SRYJ01000015">
    <property type="protein sequence ID" value="TGY70890.1"/>
    <property type="molecule type" value="Genomic_DNA"/>
</dbReference>
<evidence type="ECO:0000313" key="1">
    <source>
        <dbReference type="EMBL" id="TGY70890.1"/>
    </source>
</evidence>
<proteinExistence type="predicted"/>
<comment type="caution">
    <text evidence="1">The sequence shown here is derived from an EMBL/GenBank/DDBJ whole genome shotgun (WGS) entry which is preliminary data.</text>
</comment>
<sequence length="77" mass="8596">MKTTDLKIGDLVRIKLPSPQGERFSIPMQVVGIFSNISGESPDDTVYLDFEGNEGDVWEEEVGNLVFCKKSSVCRKD</sequence>
<gene>
    <name evidence="1" type="ORF">E5339_08090</name>
</gene>
<accession>A0A4S2FP56</accession>
<evidence type="ECO:0000313" key="2">
    <source>
        <dbReference type="Proteomes" id="UP000310760"/>
    </source>
</evidence>
<dbReference type="Proteomes" id="UP000310760">
    <property type="component" value="Unassembled WGS sequence"/>
</dbReference>